<dbReference type="Pfam" id="PF16074">
    <property type="entry name" value="PilW"/>
    <property type="match status" value="1"/>
</dbReference>
<protein>
    <submittedName>
        <fullName evidence="2">Type IV pilus assembly protein PilW</fullName>
    </submittedName>
</protein>
<name>A0A1H3B760_9GAMM</name>
<evidence type="ECO:0000313" key="2">
    <source>
        <dbReference type="EMBL" id="SDX37234.1"/>
    </source>
</evidence>
<keyword evidence="1" id="KW-1133">Transmembrane helix</keyword>
<dbReference type="AlphaFoldDB" id="A0A1H3B760"/>
<accession>A0A1H3B760</accession>
<evidence type="ECO:0000256" key="1">
    <source>
        <dbReference type="SAM" id="Phobius"/>
    </source>
</evidence>
<reference evidence="2 3" key="1">
    <citation type="submission" date="2016-10" db="EMBL/GenBank/DDBJ databases">
        <authorList>
            <person name="de Groot N.N."/>
        </authorList>
    </citation>
    <scope>NUCLEOTIDE SEQUENCE [LARGE SCALE GENOMIC DNA]</scope>
    <source>
        <strain evidence="2 3">CGMCC 1.7059</strain>
    </source>
</reference>
<dbReference type="OrthoDB" id="5296662at2"/>
<dbReference type="InterPro" id="IPR032092">
    <property type="entry name" value="PilW"/>
</dbReference>
<dbReference type="Pfam" id="PF07963">
    <property type="entry name" value="N_methyl"/>
    <property type="match status" value="1"/>
</dbReference>
<dbReference type="InterPro" id="IPR012902">
    <property type="entry name" value="N_methyl_site"/>
</dbReference>
<proteinExistence type="predicted"/>
<dbReference type="GO" id="GO:0043683">
    <property type="term" value="P:type IV pilus assembly"/>
    <property type="evidence" value="ECO:0007669"/>
    <property type="project" value="InterPro"/>
</dbReference>
<dbReference type="Proteomes" id="UP000199675">
    <property type="component" value="Unassembled WGS sequence"/>
</dbReference>
<sequence length="361" mass="38502">MRRQYGRVAARQLGLSLVELMVASALGLILMAGLVQIFVASKQSFVLSQGLANVQESGRQGAMILAREIRNADYWGCISRVSSVQNNLNPGSAGSILDFSRGLEIYVDTDSNNAIVDGSHVIVMRGVTGDPVVTVEKVPAADSASLHVTDASQFDVGDVLLVSDCEDATIFQVSKANENGNDLVVHNTGGQMVPGNAVKSMQKKYTNNAKVFRPTMVRYSIQMDDAGQRSLVLERALTANNTGGDATTVGDPVELVAEIRDMRTLLGVDTDDDGNVDVWREPPAPTDADAAEVLAQTLSVKVSLLARSRDDNVNDGAVPYCFPGWLDCADAATGLQTPADSGLYRAYTFTSTIRNRIGSNG</sequence>
<organism evidence="2 3">
    <name type="scientific">Marinobacter mobilis</name>
    <dbReference type="NCBI Taxonomy" id="488533"/>
    <lineage>
        <taxon>Bacteria</taxon>
        <taxon>Pseudomonadati</taxon>
        <taxon>Pseudomonadota</taxon>
        <taxon>Gammaproteobacteria</taxon>
        <taxon>Pseudomonadales</taxon>
        <taxon>Marinobacteraceae</taxon>
        <taxon>Marinobacter</taxon>
    </lineage>
</organism>
<dbReference type="EMBL" id="FNNE01000008">
    <property type="protein sequence ID" value="SDX37234.1"/>
    <property type="molecule type" value="Genomic_DNA"/>
</dbReference>
<keyword evidence="1" id="KW-0472">Membrane</keyword>
<dbReference type="RefSeq" id="WP_091815652.1">
    <property type="nucleotide sequence ID" value="NZ_FNNE01000008.1"/>
</dbReference>
<evidence type="ECO:0000313" key="3">
    <source>
        <dbReference type="Proteomes" id="UP000199675"/>
    </source>
</evidence>
<keyword evidence="1" id="KW-0812">Transmembrane</keyword>
<dbReference type="STRING" id="488533.SAMN04487960_108227"/>
<gene>
    <name evidence="2" type="ORF">SAMN04487960_108227</name>
</gene>
<keyword evidence="3" id="KW-1185">Reference proteome</keyword>
<feature type="transmembrane region" description="Helical" evidence="1">
    <location>
        <begin position="20"/>
        <end position="39"/>
    </location>
</feature>